<feature type="transmembrane region" description="Helical" evidence="7">
    <location>
        <begin position="114"/>
        <end position="140"/>
    </location>
</feature>
<dbReference type="InterPro" id="IPR036291">
    <property type="entry name" value="NAD(P)-bd_dom_sf"/>
</dbReference>
<evidence type="ECO:0000256" key="2">
    <source>
        <dbReference type="ARBA" id="ARBA00006464"/>
    </source>
</evidence>
<gene>
    <name evidence="9" type="ORF">A2024_08190</name>
</gene>
<evidence type="ECO:0000256" key="6">
    <source>
        <dbReference type="ARBA" id="ARBA00023136"/>
    </source>
</evidence>
<evidence type="ECO:0000256" key="3">
    <source>
        <dbReference type="ARBA" id="ARBA00022679"/>
    </source>
</evidence>
<feature type="domain" description="Bacterial sugar transferase" evidence="8">
    <location>
        <begin position="282"/>
        <end position="470"/>
    </location>
</feature>
<feature type="transmembrane region" description="Helical" evidence="7">
    <location>
        <begin position="287"/>
        <end position="310"/>
    </location>
</feature>
<dbReference type="InterPro" id="IPR017475">
    <property type="entry name" value="EPS_sugar_tfrase"/>
</dbReference>
<protein>
    <recommendedName>
        <fullName evidence="8">Bacterial sugar transferase domain-containing protein</fullName>
    </recommendedName>
</protein>
<feature type="transmembrane region" description="Helical" evidence="7">
    <location>
        <begin position="87"/>
        <end position="108"/>
    </location>
</feature>
<organism evidence="9 10">
    <name type="scientific">Candidatus Edwardsbacteria bacterium GWF2_54_11</name>
    <dbReference type="NCBI Taxonomy" id="1817851"/>
    <lineage>
        <taxon>Bacteria</taxon>
        <taxon>Candidatus Edwardsiibacteriota</taxon>
    </lineage>
</organism>
<feature type="transmembrane region" description="Helical" evidence="7">
    <location>
        <begin position="12"/>
        <end position="34"/>
    </location>
</feature>
<evidence type="ECO:0000259" key="8">
    <source>
        <dbReference type="Pfam" id="PF02397"/>
    </source>
</evidence>
<keyword evidence="5 7" id="KW-1133">Transmembrane helix</keyword>
<dbReference type="EMBL" id="MFFM01000048">
    <property type="protein sequence ID" value="OGF08148.1"/>
    <property type="molecule type" value="Genomic_DNA"/>
</dbReference>
<dbReference type="GO" id="GO:0016780">
    <property type="term" value="F:phosphotransferase activity, for other substituted phosphate groups"/>
    <property type="evidence" value="ECO:0007669"/>
    <property type="project" value="TreeGrafter"/>
</dbReference>
<comment type="subcellular location">
    <subcellularLocation>
        <location evidence="1">Membrane</location>
        <topology evidence="1">Multi-pass membrane protein</topology>
    </subcellularLocation>
</comment>
<evidence type="ECO:0000313" key="9">
    <source>
        <dbReference type="EMBL" id="OGF08148.1"/>
    </source>
</evidence>
<keyword evidence="4 7" id="KW-0812">Transmembrane</keyword>
<evidence type="ECO:0000313" key="10">
    <source>
        <dbReference type="Proteomes" id="UP000177230"/>
    </source>
</evidence>
<feature type="transmembrane region" description="Helical" evidence="7">
    <location>
        <begin position="46"/>
        <end position="66"/>
    </location>
</feature>
<dbReference type="Gene3D" id="3.40.50.720">
    <property type="entry name" value="NAD(P)-binding Rossmann-like Domain"/>
    <property type="match status" value="1"/>
</dbReference>
<evidence type="ECO:0000256" key="1">
    <source>
        <dbReference type="ARBA" id="ARBA00004141"/>
    </source>
</evidence>
<evidence type="ECO:0000256" key="5">
    <source>
        <dbReference type="ARBA" id="ARBA00022989"/>
    </source>
</evidence>
<dbReference type="Pfam" id="PF02397">
    <property type="entry name" value="Bac_transf"/>
    <property type="match status" value="1"/>
</dbReference>
<keyword evidence="6 7" id="KW-0472">Membrane</keyword>
<evidence type="ECO:0000256" key="4">
    <source>
        <dbReference type="ARBA" id="ARBA00022692"/>
    </source>
</evidence>
<accession>A0A1F5R0Y9</accession>
<dbReference type="GO" id="GO:0016020">
    <property type="term" value="C:membrane"/>
    <property type="evidence" value="ECO:0007669"/>
    <property type="project" value="UniProtKB-SubCell"/>
</dbReference>
<sequence length="476" mass="54820">MIWRSSLNSRIAQLVDFLTGIAGFATSYLLWGLLYNKDPNFFPRPFSVGAEHIYCVLFCSALYVVLFDGQKAYSYLRFTSLETEYNIVIRVVGFAILVDFFFLHMLGYRDIPRTVFILSLAVALIYFAIQKTMLFYLAALARGRGHNRKRVIIIGTGHRARMVAENARKHHAWGLDIIGLLTADDTRVGKEYFGIKVLDNYRNIEEIIKSHNPEEVIVTSSTKSFDQLRDVFDKCELAGIPIRLISDFFGSNVSNVHIDNVYGLNVISLYLAERPEWKLAFKRLMDIILSLAGIVLLLPLYAAIALIILIQDGRPVLYGWNVVGYKRKPIKSWKFRTMVRNADELKKKLMDRNEMTGPVFKITNDPRIIPIGHFLRKYSLDELPQLFSVLKGDLSLVGPRPPLQYEYREFDIWHRRKLSVKPGLTCLWQVSGRNDIVDFNEWARLDLAYIDNWSLWLDIKILIKTIPAVLMSRGAK</sequence>
<dbReference type="SUPFAM" id="SSF51735">
    <property type="entry name" value="NAD(P)-binding Rossmann-fold domains"/>
    <property type="match status" value="1"/>
</dbReference>
<dbReference type="InterPro" id="IPR003362">
    <property type="entry name" value="Bact_transf"/>
</dbReference>
<comment type="similarity">
    <text evidence="2">Belongs to the bacterial sugar transferase family.</text>
</comment>
<dbReference type="Proteomes" id="UP000177230">
    <property type="component" value="Unassembled WGS sequence"/>
</dbReference>
<evidence type="ECO:0000256" key="7">
    <source>
        <dbReference type="SAM" id="Phobius"/>
    </source>
</evidence>
<dbReference type="PANTHER" id="PTHR30576:SF10">
    <property type="entry name" value="SLL5057 PROTEIN"/>
    <property type="match status" value="1"/>
</dbReference>
<keyword evidence="3" id="KW-0808">Transferase</keyword>
<comment type="caution">
    <text evidence="9">The sequence shown here is derived from an EMBL/GenBank/DDBJ whole genome shotgun (WGS) entry which is preliminary data.</text>
</comment>
<dbReference type="AlphaFoldDB" id="A0A1F5R0Y9"/>
<dbReference type="Pfam" id="PF13727">
    <property type="entry name" value="CoA_binding_3"/>
    <property type="match status" value="1"/>
</dbReference>
<proteinExistence type="inferred from homology"/>
<dbReference type="PANTHER" id="PTHR30576">
    <property type="entry name" value="COLANIC BIOSYNTHESIS UDP-GLUCOSE LIPID CARRIER TRANSFERASE"/>
    <property type="match status" value="1"/>
</dbReference>
<reference evidence="9 10" key="1">
    <citation type="journal article" date="2016" name="Nat. Commun.">
        <title>Thousands of microbial genomes shed light on interconnected biogeochemical processes in an aquifer system.</title>
        <authorList>
            <person name="Anantharaman K."/>
            <person name="Brown C.T."/>
            <person name="Hug L.A."/>
            <person name="Sharon I."/>
            <person name="Castelle C.J."/>
            <person name="Probst A.J."/>
            <person name="Thomas B.C."/>
            <person name="Singh A."/>
            <person name="Wilkins M.J."/>
            <person name="Karaoz U."/>
            <person name="Brodie E.L."/>
            <person name="Williams K.H."/>
            <person name="Hubbard S.S."/>
            <person name="Banfield J.F."/>
        </authorList>
    </citation>
    <scope>NUCLEOTIDE SEQUENCE [LARGE SCALE GENOMIC DNA]</scope>
</reference>
<name>A0A1F5R0Y9_9BACT</name>
<dbReference type="NCBIfam" id="TIGR03025">
    <property type="entry name" value="EPS_sugtrans"/>
    <property type="match status" value="1"/>
</dbReference>